<keyword evidence="2" id="KW-1185">Reference proteome</keyword>
<dbReference type="InterPro" id="IPR045617">
    <property type="entry name" value="DUF6445"/>
</dbReference>
<reference evidence="1 2" key="1">
    <citation type="submission" date="2019-12" db="EMBL/GenBank/DDBJ databases">
        <title>Genomic-based taxomic classification of the family Erythrobacteraceae.</title>
        <authorList>
            <person name="Xu L."/>
        </authorList>
    </citation>
    <scope>NUCLEOTIDE SEQUENCE [LARGE SCALE GENOMIC DNA]</scope>
    <source>
        <strain evidence="1 2">M0322</strain>
    </source>
</reference>
<name>A0A844YVM0_9SPHN</name>
<sequence length="207" mass="22465">MVVVDDALADPELVRAVAARHTYRPIGPHYPGLRAPVSAAIAMPLVDPLGPLLQQVFHLAAPPAFGECFLSLLTMSPQDLAPIQRLPHFDGVEPERLAVLLYLDPAAGTGTAFYRQRSTGFESVTAERFASYQQNLHADAARHGLPAAGYIGEDSALFERIGLVEGLFNRLVIYRGNQLHCASLPPDFVPVADPSRGRLTLNLFLNC</sequence>
<proteinExistence type="predicted"/>
<dbReference type="OrthoDB" id="7630206at2"/>
<evidence type="ECO:0000313" key="1">
    <source>
        <dbReference type="EMBL" id="MXO70958.1"/>
    </source>
</evidence>
<gene>
    <name evidence="1" type="ORF">GRI99_04815</name>
</gene>
<dbReference type="Pfam" id="PF20043">
    <property type="entry name" value="DUF6445"/>
    <property type="match status" value="1"/>
</dbReference>
<accession>A0A844YVM0</accession>
<dbReference type="Proteomes" id="UP000466966">
    <property type="component" value="Unassembled WGS sequence"/>
</dbReference>
<dbReference type="EMBL" id="WTYV01000002">
    <property type="protein sequence ID" value="MXO70958.1"/>
    <property type="molecule type" value="Genomic_DNA"/>
</dbReference>
<organism evidence="1 2">
    <name type="scientific">Alteraurantiacibacter buctensis</name>
    <dbReference type="NCBI Taxonomy" id="1503981"/>
    <lineage>
        <taxon>Bacteria</taxon>
        <taxon>Pseudomonadati</taxon>
        <taxon>Pseudomonadota</taxon>
        <taxon>Alphaproteobacteria</taxon>
        <taxon>Sphingomonadales</taxon>
        <taxon>Erythrobacteraceae</taxon>
        <taxon>Alteraurantiacibacter</taxon>
    </lineage>
</organism>
<evidence type="ECO:0000313" key="2">
    <source>
        <dbReference type="Proteomes" id="UP000466966"/>
    </source>
</evidence>
<protein>
    <submittedName>
        <fullName evidence="1">Uncharacterized protein</fullName>
    </submittedName>
</protein>
<dbReference type="AlphaFoldDB" id="A0A844YVM0"/>
<comment type="caution">
    <text evidence="1">The sequence shown here is derived from an EMBL/GenBank/DDBJ whole genome shotgun (WGS) entry which is preliminary data.</text>
</comment>